<gene>
    <name evidence="4" type="ORF">FOY51_24010</name>
</gene>
<evidence type="ECO:0000259" key="3">
    <source>
        <dbReference type="Pfam" id="PF08327"/>
    </source>
</evidence>
<dbReference type="EMBL" id="VLNY01000018">
    <property type="protein sequence ID" value="KAA0018385.1"/>
    <property type="molecule type" value="Genomic_DNA"/>
</dbReference>
<evidence type="ECO:0000313" key="4">
    <source>
        <dbReference type="EMBL" id="KAA0018385.1"/>
    </source>
</evidence>
<protein>
    <submittedName>
        <fullName evidence="4">SRPBCC domain-containing protein</fullName>
    </submittedName>
</protein>
<name>A0A5A7S5N9_9NOCA</name>
<dbReference type="Gene3D" id="3.30.530.20">
    <property type="match status" value="1"/>
</dbReference>
<accession>A0A5A7S5N9</accession>
<feature type="domain" description="Activator of Hsp90 ATPase homologue 1/2-like C-terminal" evidence="3">
    <location>
        <begin position="21"/>
        <end position="130"/>
    </location>
</feature>
<feature type="region of interest" description="Disordered" evidence="2">
    <location>
        <begin position="44"/>
        <end position="63"/>
    </location>
</feature>
<dbReference type="InterPro" id="IPR023393">
    <property type="entry name" value="START-like_dom_sf"/>
</dbReference>
<reference evidence="4 5" key="1">
    <citation type="submission" date="2019-07" db="EMBL/GenBank/DDBJ databases">
        <title>Rhodococcus cavernicolus sp. nov., isolated from a cave.</title>
        <authorList>
            <person name="Lee S.D."/>
        </authorList>
    </citation>
    <scope>NUCLEOTIDE SEQUENCE [LARGE SCALE GENOMIC DNA]</scope>
    <source>
        <strain evidence="4 5">C1-24</strain>
    </source>
</reference>
<proteinExistence type="inferred from homology"/>
<comment type="similarity">
    <text evidence="1">Belongs to the AHA1 family.</text>
</comment>
<dbReference type="OrthoDB" id="4549061at2"/>
<dbReference type="InterPro" id="IPR013538">
    <property type="entry name" value="ASHA1/2-like_C"/>
</dbReference>
<keyword evidence="5" id="KW-1185">Reference proteome</keyword>
<dbReference type="RefSeq" id="WP_149432814.1">
    <property type="nucleotide sequence ID" value="NZ_VLNY01000018.1"/>
</dbReference>
<dbReference type="Pfam" id="PF08327">
    <property type="entry name" value="AHSA1"/>
    <property type="match status" value="1"/>
</dbReference>
<dbReference type="AlphaFoldDB" id="A0A5A7S5N9"/>
<dbReference type="SUPFAM" id="SSF55961">
    <property type="entry name" value="Bet v1-like"/>
    <property type="match status" value="1"/>
</dbReference>
<evidence type="ECO:0000313" key="5">
    <source>
        <dbReference type="Proteomes" id="UP000322244"/>
    </source>
</evidence>
<comment type="caution">
    <text evidence="4">The sequence shown here is derived from an EMBL/GenBank/DDBJ whole genome shotgun (WGS) entry which is preliminary data.</text>
</comment>
<evidence type="ECO:0000256" key="1">
    <source>
        <dbReference type="ARBA" id="ARBA00006817"/>
    </source>
</evidence>
<organism evidence="4 5">
    <name type="scientific">Antrihabitans cavernicola</name>
    <dbReference type="NCBI Taxonomy" id="2495913"/>
    <lineage>
        <taxon>Bacteria</taxon>
        <taxon>Bacillati</taxon>
        <taxon>Actinomycetota</taxon>
        <taxon>Actinomycetes</taxon>
        <taxon>Mycobacteriales</taxon>
        <taxon>Nocardiaceae</taxon>
        <taxon>Antrihabitans</taxon>
    </lineage>
</organism>
<dbReference type="Proteomes" id="UP000322244">
    <property type="component" value="Unassembled WGS sequence"/>
</dbReference>
<sequence length="134" mass="14983">MPVGKTRDAGWEIGVSKTLPYPIDAVWNILVARPSVWLGPDVSVPTEKGEQWQSSDGAVGELRSRRDRDRIRLTWKPSGWDHDTTVQVAVGRGPNGTLVRFHQERLADAAERELQREHWQSVMDALESALAATT</sequence>
<evidence type="ECO:0000256" key="2">
    <source>
        <dbReference type="SAM" id="MobiDB-lite"/>
    </source>
</evidence>